<accession>A0ABM8YG89</accession>
<proteinExistence type="predicted"/>
<sequence length="79" mass="8679">MSSKQLFDLTGQTEIINEGGSGLGQLMEANDAYVGRRRCKRCSMFTSDRGLREGCERNRSIRQTSTCPSIGVTDSESVV</sequence>
<evidence type="ECO:0000313" key="1">
    <source>
        <dbReference type="EMBL" id="CAG9614869.1"/>
    </source>
</evidence>
<evidence type="ECO:0000313" key="2">
    <source>
        <dbReference type="Proteomes" id="UP000789423"/>
    </source>
</evidence>
<comment type="caution">
    <text evidence="1">The sequence shown here is derived from an EMBL/GenBank/DDBJ whole genome shotgun (WGS) entry which is preliminary data.</text>
</comment>
<dbReference type="RefSeq" id="WP_230576807.1">
    <property type="nucleotide sequence ID" value="NZ_CAKJTI010000042.1"/>
</dbReference>
<keyword evidence="2" id="KW-1185">Reference proteome</keyword>
<name>A0ABM8YG89_9BACI</name>
<organism evidence="1 2">
    <name type="scientific">Bacillus rhizoplanae</name>
    <dbReference type="NCBI Taxonomy" id="2880966"/>
    <lineage>
        <taxon>Bacteria</taxon>
        <taxon>Bacillati</taxon>
        <taxon>Bacillota</taxon>
        <taxon>Bacilli</taxon>
        <taxon>Bacillales</taxon>
        <taxon>Bacillaceae</taxon>
        <taxon>Bacillus</taxon>
    </lineage>
</organism>
<dbReference type="Proteomes" id="UP000789423">
    <property type="component" value="Unassembled WGS sequence"/>
</dbReference>
<protein>
    <submittedName>
        <fullName evidence="1">Uncharacterized protein</fullName>
    </submittedName>
</protein>
<gene>
    <name evidence="1" type="ORF">BACCIP111899_04102</name>
</gene>
<dbReference type="EMBL" id="CAKJTI010000042">
    <property type="protein sequence ID" value="CAG9614869.1"/>
    <property type="molecule type" value="Genomic_DNA"/>
</dbReference>
<reference evidence="1 2" key="1">
    <citation type="submission" date="2021-10" db="EMBL/GenBank/DDBJ databases">
        <authorList>
            <person name="Criscuolo A."/>
        </authorList>
    </citation>
    <scope>NUCLEOTIDE SEQUENCE [LARGE SCALE GENOMIC DNA]</scope>
    <source>
        <strain evidence="2">CIP 111899</strain>
    </source>
</reference>